<evidence type="ECO:0000313" key="2">
    <source>
        <dbReference type="EMBL" id="KPH56244.1"/>
    </source>
</evidence>
<gene>
    <name evidence="2" type="ORF">HPU229334_02285</name>
</gene>
<protein>
    <submittedName>
        <fullName evidence="2">Wlae protein</fullName>
    </submittedName>
</protein>
<feature type="domain" description="Glycosyl transferase family 1" evidence="1">
    <location>
        <begin position="197"/>
        <end position="350"/>
    </location>
</feature>
<dbReference type="RefSeq" id="WP_054197603.1">
    <property type="nucleotide sequence ID" value="NZ_JNOC01000016.1"/>
</dbReference>
<reference evidence="2 3" key="1">
    <citation type="submission" date="2014-06" db="EMBL/GenBank/DDBJ databases">
        <title>Helicobacter pullorum isolates in fresh chicken meat - phenotypic and genotypic features.</title>
        <authorList>
            <person name="Borges V."/>
            <person name="Santos A."/>
            <person name="Correia C.B."/>
            <person name="Saraiva M."/>
            <person name="Menard A."/>
            <person name="Vieira L."/>
            <person name="Sampaio D.A."/>
            <person name="Gomes J.P."/>
            <person name="Oleastro M."/>
        </authorList>
    </citation>
    <scope>NUCLEOTIDE SEQUENCE [LARGE SCALE GENOMIC DNA]</scope>
    <source>
        <strain evidence="2 3">229334/12</strain>
    </source>
</reference>
<dbReference type="AlphaFoldDB" id="A0A0N1EBX5"/>
<dbReference type="Gene3D" id="3.40.50.2000">
    <property type="entry name" value="Glycogen Phosphorylase B"/>
    <property type="match status" value="2"/>
</dbReference>
<dbReference type="CDD" id="cd03811">
    <property type="entry name" value="GT4_GT28_WabH-like"/>
    <property type="match status" value="1"/>
</dbReference>
<dbReference type="InterPro" id="IPR001296">
    <property type="entry name" value="Glyco_trans_1"/>
</dbReference>
<dbReference type="EMBL" id="JNOC01000016">
    <property type="protein sequence ID" value="KPH56244.1"/>
    <property type="molecule type" value="Genomic_DNA"/>
</dbReference>
<accession>A0A0N1EBX5</accession>
<sequence length="380" mass="43211">MSLVILIYSLGPGGAERITSLLLESLSKKYKITLVLLEDICHYEIPNNVQKIVLGKNNLKESGLKKLLKLPILAYQYSKIIHNATHSFSLMTRPNYINILASFLAKKPKIFISERSYPSKQYGYENLQSKINRFLIQTLYKKAYKISANSPQNLQDLIDNFKIPPQKLTLLPNLFCLTKIHTLSQENTPLKQKILEKKREGKIIFISIGRLDKGKNHHLLIESFKKLNTPNIHLFIIGQGELENTLNTQIKDANLEDTITLLGATTNPYAPLSCANFFLFASNHEGFPNVLVESLSLRIPIITTDCAPDMILECHQSLKNFKIGKCGITTPLNNAQIMAEAIEWALANPNYFSKENLLHQAQKFDISHQLPLYQKWLELP</sequence>
<comment type="caution">
    <text evidence="2">The sequence shown here is derived from an EMBL/GenBank/DDBJ whole genome shotgun (WGS) entry which is preliminary data.</text>
</comment>
<dbReference type="PATRIC" id="fig|35818.11.peg.446"/>
<dbReference type="SUPFAM" id="SSF53756">
    <property type="entry name" value="UDP-Glycosyltransferase/glycogen phosphorylase"/>
    <property type="match status" value="1"/>
</dbReference>
<dbReference type="PANTHER" id="PTHR12526">
    <property type="entry name" value="GLYCOSYLTRANSFERASE"/>
    <property type="match status" value="1"/>
</dbReference>
<dbReference type="GO" id="GO:0016757">
    <property type="term" value="F:glycosyltransferase activity"/>
    <property type="evidence" value="ECO:0007669"/>
    <property type="project" value="InterPro"/>
</dbReference>
<dbReference type="Pfam" id="PF00534">
    <property type="entry name" value="Glycos_transf_1"/>
    <property type="match status" value="1"/>
</dbReference>
<dbReference type="Proteomes" id="UP000037997">
    <property type="component" value="Unassembled WGS sequence"/>
</dbReference>
<evidence type="ECO:0000259" key="1">
    <source>
        <dbReference type="Pfam" id="PF00534"/>
    </source>
</evidence>
<name>A0A0N1EBX5_9HELI</name>
<dbReference type="STRING" id="35818.HPU229336_08290"/>
<proteinExistence type="predicted"/>
<dbReference type="PANTHER" id="PTHR12526:SF637">
    <property type="entry name" value="GLYCOSYLTRANSFERASE EPSF-RELATED"/>
    <property type="match status" value="1"/>
</dbReference>
<organism evidence="2 3">
    <name type="scientific">Helicobacter pullorum</name>
    <dbReference type="NCBI Taxonomy" id="35818"/>
    <lineage>
        <taxon>Bacteria</taxon>
        <taxon>Pseudomonadati</taxon>
        <taxon>Campylobacterota</taxon>
        <taxon>Epsilonproteobacteria</taxon>
        <taxon>Campylobacterales</taxon>
        <taxon>Helicobacteraceae</taxon>
        <taxon>Helicobacter</taxon>
    </lineage>
</organism>
<evidence type="ECO:0000313" key="3">
    <source>
        <dbReference type="Proteomes" id="UP000037997"/>
    </source>
</evidence>